<evidence type="ECO:0000313" key="1">
    <source>
        <dbReference type="EMBL" id="CAE0455176.1"/>
    </source>
</evidence>
<dbReference type="AlphaFoldDB" id="A0A7S3PTP5"/>
<name>A0A7S3PTP5_9STRA</name>
<accession>A0A7S3PTP5</accession>
<protein>
    <submittedName>
        <fullName evidence="1">Uncharacterized protein</fullName>
    </submittedName>
</protein>
<sequence length="834" mass="92602">MVLVTVMEDESSHCVGVSAAKVIAQHFSQDIHSNSNEPAAPPPHFDPLHGGPICLKSITRYSVDSIIEIENTKGFESFISCGLGLLESYASIIRPRCFIFATKKNCKKHHLHNTAHIILSEFEILLSKHSEIQFNSKGGYNEDINSSAICGGMSRQSQHVPVAESESGHCFKIQSLEHFLKATNAIHQSIDCLASDIFALTEVSTVSMIQIVSGEISPKKVNVNVNVDGQKKIPQILRDSVLPIMIRILEHCIHLLRVVMKQTHHHEWLQQDMERIKKSFMISAFAATAFCSDCQMNSNNTTIESSSYLSIMEVLPRKWQEEQTFGSMFARSLAYLRISKGEYLKILSSLPNGKNSRGAIGDNTFLRKRILDLDGSPGATMPMPWIDNTNGVGFRAGTSLLQSIGESITLLDANYEETSVGLSVLNKLIRFCGEDFSSKACRDHIFGRLQTQMFNAREDFRDSNHERIQDHDAQLRFNGISTRSEVSNVTFDKITSGSQGDIVEVSSIARIVSTIRILAAFRFPSVSSTFWSQAIPMLCSLADSINAPCQAFGASLLIHLFNESTPSSFISLESQGRMGEADVLQILSKATKTGNVAVSLSLIHTARTNFFTFTGSSRKDKHKLQREALRDCLLWVRKKSYCGPGGDADTIDSLCVTLTSGVHPLLEHLAHFSDESELEIGRLGMATLLPLIRWDSVNERSRKIQYASISCLINLMICAYPIMPRHGGKLMAELLSCIGRLQRDTDIQNKVHCNLESDIGESLIIFAVHAASITLSLCGERANEVLLQIESQGFIPNLVYWCNVIRSGTKAMKQLELPEKHQSFTQRSKVDLTK</sequence>
<organism evidence="1">
    <name type="scientific">Chaetoceros debilis</name>
    <dbReference type="NCBI Taxonomy" id="122233"/>
    <lineage>
        <taxon>Eukaryota</taxon>
        <taxon>Sar</taxon>
        <taxon>Stramenopiles</taxon>
        <taxon>Ochrophyta</taxon>
        <taxon>Bacillariophyta</taxon>
        <taxon>Coscinodiscophyceae</taxon>
        <taxon>Chaetocerotophycidae</taxon>
        <taxon>Chaetocerotales</taxon>
        <taxon>Chaetocerotaceae</taxon>
        <taxon>Chaetoceros</taxon>
    </lineage>
</organism>
<dbReference type="EMBL" id="HBIO01000027">
    <property type="protein sequence ID" value="CAE0455176.1"/>
    <property type="molecule type" value="Transcribed_RNA"/>
</dbReference>
<proteinExistence type="predicted"/>
<gene>
    <name evidence="1" type="ORF">CDEB00056_LOCUS17</name>
</gene>
<reference evidence="1" key="1">
    <citation type="submission" date="2021-01" db="EMBL/GenBank/DDBJ databases">
        <authorList>
            <person name="Corre E."/>
            <person name="Pelletier E."/>
            <person name="Niang G."/>
            <person name="Scheremetjew M."/>
            <person name="Finn R."/>
            <person name="Kale V."/>
            <person name="Holt S."/>
            <person name="Cochrane G."/>
            <person name="Meng A."/>
            <person name="Brown T."/>
            <person name="Cohen L."/>
        </authorList>
    </citation>
    <scope>NUCLEOTIDE SEQUENCE</scope>
    <source>
        <strain evidence="1">MM31A-1</strain>
    </source>
</reference>